<feature type="transmembrane region" description="Helical" evidence="1">
    <location>
        <begin position="120"/>
        <end position="149"/>
    </location>
</feature>
<feature type="transmembrane region" description="Helical" evidence="1">
    <location>
        <begin position="77"/>
        <end position="99"/>
    </location>
</feature>
<reference evidence="3" key="1">
    <citation type="journal article" date="2020" name="mSystems">
        <title>Genome- and Community-Level Interaction Insights into Carbon Utilization and Element Cycling Functions of Hydrothermarchaeota in Hydrothermal Sediment.</title>
        <authorList>
            <person name="Zhou Z."/>
            <person name="Liu Y."/>
            <person name="Xu W."/>
            <person name="Pan J."/>
            <person name="Luo Z.H."/>
            <person name="Li M."/>
        </authorList>
    </citation>
    <scope>NUCLEOTIDE SEQUENCE [LARGE SCALE GENOMIC DNA]</scope>
    <source>
        <strain evidence="2">SpSt-265</strain>
        <strain evidence="3">SpSt-465</strain>
    </source>
</reference>
<dbReference type="AlphaFoldDB" id="A0A7C3ICK6"/>
<keyword evidence="1" id="KW-0812">Transmembrane</keyword>
<accession>A0A7C3ICK6</accession>
<organism evidence="3">
    <name type="scientific">candidate division WOR-3 bacterium</name>
    <dbReference type="NCBI Taxonomy" id="2052148"/>
    <lineage>
        <taxon>Bacteria</taxon>
        <taxon>Bacteria division WOR-3</taxon>
    </lineage>
</organism>
<feature type="transmembrane region" description="Helical" evidence="1">
    <location>
        <begin position="24"/>
        <end position="45"/>
    </location>
</feature>
<evidence type="ECO:0000313" key="3">
    <source>
        <dbReference type="EMBL" id="HFJ54077.1"/>
    </source>
</evidence>
<feature type="transmembrane region" description="Helical" evidence="1">
    <location>
        <begin position="220"/>
        <end position="241"/>
    </location>
</feature>
<dbReference type="EMBL" id="DSLG01000004">
    <property type="protein sequence ID" value="HEA87253.1"/>
    <property type="molecule type" value="Genomic_DNA"/>
</dbReference>
<evidence type="ECO:0000256" key="1">
    <source>
        <dbReference type="SAM" id="Phobius"/>
    </source>
</evidence>
<proteinExistence type="predicted"/>
<name>A0A7C3ICK6_UNCW3</name>
<feature type="transmembrane region" description="Helical" evidence="1">
    <location>
        <begin position="155"/>
        <end position="172"/>
    </location>
</feature>
<dbReference type="EMBL" id="DSTU01000007">
    <property type="protein sequence ID" value="HFJ54077.1"/>
    <property type="molecule type" value="Genomic_DNA"/>
</dbReference>
<keyword evidence="1" id="KW-0472">Membrane</keyword>
<protein>
    <submittedName>
        <fullName evidence="3">Uncharacterized protein</fullName>
    </submittedName>
</protein>
<comment type="caution">
    <text evidence="3">The sequence shown here is derived from an EMBL/GenBank/DDBJ whole genome shotgun (WGS) entry which is preliminary data.</text>
</comment>
<feature type="transmembrane region" description="Helical" evidence="1">
    <location>
        <begin position="179"/>
        <end position="200"/>
    </location>
</feature>
<gene>
    <name evidence="2" type="ORF">ENP94_04490</name>
    <name evidence="3" type="ORF">ENS16_05255</name>
</gene>
<evidence type="ECO:0000313" key="2">
    <source>
        <dbReference type="EMBL" id="HEA87253.1"/>
    </source>
</evidence>
<keyword evidence="1" id="KW-1133">Transmembrane helix</keyword>
<sequence length="378" mass="41778">MGALHFNYKDIFRALRLGFSAKKVGMTMLGLLFGFAGYTILTYLAHLVAGNDWVSIWETYRLLPFPAPNLPFPWVSWLIYALGVIWFLIVMLVTGSAVAKVTYEQLRGNEFFEAGEAFRFALQNLGAILGSPLLIIAFILILVIAGLILSALGSIPYIGPVIVGIFAIPAFFASLFIVYLLIVLIWTLFLGPAIVGALGNDTFDTLFEVFSCINEQPARLFWFTAVIAFLSKLGSLLLGLASSLAVRIGTLILSAFMGETLSEMLNGTGFIFQISVPQWGVFAPLHKMVVWETALYGLNSYLSPLFWESPGWGIYLGALLFSICIYGIALMVLAYGISVWFSGNVLLLGFLIKKKDDKNIYELTEEEPELLEPQDKTQ</sequence>